<dbReference type="InterPro" id="IPR001650">
    <property type="entry name" value="Helicase_C-like"/>
</dbReference>
<dbReference type="Pfam" id="PF00271">
    <property type="entry name" value="Helicase_C"/>
    <property type="match status" value="1"/>
</dbReference>
<reference evidence="5 6" key="1">
    <citation type="submission" date="2016-10" db="EMBL/GenBank/DDBJ databases">
        <authorList>
            <person name="de Groot N.N."/>
        </authorList>
    </citation>
    <scope>NUCLEOTIDE SEQUENCE [LARGE SCALE GENOMIC DNA]</scope>
    <source>
        <strain evidence="5 6">DSM 24015</strain>
    </source>
</reference>
<dbReference type="InterPro" id="IPR002052">
    <property type="entry name" value="DNA_methylase_N6_adenine_CS"/>
</dbReference>
<dbReference type="GO" id="GO:0006260">
    <property type="term" value="P:DNA replication"/>
    <property type="evidence" value="ECO:0007669"/>
    <property type="project" value="InterPro"/>
</dbReference>
<dbReference type="Pfam" id="PF07669">
    <property type="entry name" value="Eco57I"/>
    <property type="match status" value="1"/>
</dbReference>
<dbReference type="InterPro" id="IPR014001">
    <property type="entry name" value="Helicase_ATP-bd"/>
</dbReference>
<dbReference type="SMART" id="SM00487">
    <property type="entry name" value="DEXDc"/>
    <property type="match status" value="1"/>
</dbReference>
<feature type="compositionally biased region" description="Basic and acidic residues" evidence="2">
    <location>
        <begin position="1110"/>
        <end position="1122"/>
    </location>
</feature>
<feature type="region of interest" description="Disordered" evidence="2">
    <location>
        <begin position="1104"/>
        <end position="1125"/>
    </location>
</feature>
<dbReference type="GO" id="GO:0003677">
    <property type="term" value="F:DNA binding"/>
    <property type="evidence" value="ECO:0007669"/>
    <property type="project" value="InterPro"/>
</dbReference>
<evidence type="ECO:0000313" key="6">
    <source>
        <dbReference type="Proteomes" id="UP000198517"/>
    </source>
</evidence>
<feature type="compositionally biased region" description="Basic and acidic residues" evidence="2">
    <location>
        <begin position="622"/>
        <end position="635"/>
    </location>
</feature>
<feature type="region of interest" description="Disordered" evidence="2">
    <location>
        <begin position="605"/>
        <end position="760"/>
    </location>
</feature>
<dbReference type="STRING" id="1071918.SAMN05421544_10241"/>
<dbReference type="Pfam" id="PF18819">
    <property type="entry name" value="MuF_C"/>
    <property type="match status" value="1"/>
</dbReference>
<evidence type="ECO:0000259" key="3">
    <source>
        <dbReference type="PROSITE" id="PS51192"/>
    </source>
</evidence>
<feature type="compositionally biased region" description="Basic and acidic residues" evidence="2">
    <location>
        <begin position="742"/>
        <end position="752"/>
    </location>
</feature>
<dbReference type="InterPro" id="IPR052933">
    <property type="entry name" value="DNA_Protect_Modify"/>
</dbReference>
<feature type="domain" description="Helicase C-terminal" evidence="4">
    <location>
        <begin position="1872"/>
        <end position="2044"/>
    </location>
</feature>
<dbReference type="InterPro" id="IPR036977">
    <property type="entry name" value="DNA_primase_Znf_CHC2"/>
</dbReference>
<accession>A0A1G6ZCR1</accession>
<name>A0A1G6ZCR1_9FLAO</name>
<dbReference type="GO" id="GO:0006304">
    <property type="term" value="P:DNA modification"/>
    <property type="evidence" value="ECO:0007669"/>
    <property type="project" value="InterPro"/>
</dbReference>
<keyword evidence="1" id="KW-0175">Coiled coil</keyword>
<dbReference type="SUPFAM" id="SSF57783">
    <property type="entry name" value="Zinc beta-ribbon"/>
    <property type="match status" value="1"/>
</dbReference>
<organism evidence="5 6">
    <name type="scientific">Riemerella columbipharyngis</name>
    <dbReference type="NCBI Taxonomy" id="1071918"/>
    <lineage>
        <taxon>Bacteria</taxon>
        <taxon>Pseudomonadati</taxon>
        <taxon>Bacteroidota</taxon>
        <taxon>Flavobacteriia</taxon>
        <taxon>Flavobacteriales</taxon>
        <taxon>Weeksellaceae</taxon>
        <taxon>Riemerella</taxon>
    </lineage>
</organism>
<proteinExistence type="predicted"/>
<dbReference type="GO" id="GO:0009007">
    <property type="term" value="F:site-specific DNA-methyltransferase (adenine-specific) activity"/>
    <property type="evidence" value="ECO:0007669"/>
    <property type="project" value="UniProtKB-EC"/>
</dbReference>
<dbReference type="InterPro" id="IPR029063">
    <property type="entry name" value="SAM-dependent_MTases_sf"/>
</dbReference>
<keyword evidence="5" id="KW-0489">Methyltransferase</keyword>
<dbReference type="Proteomes" id="UP000198517">
    <property type="component" value="Unassembled WGS sequence"/>
</dbReference>
<keyword evidence="5" id="KW-0808">Transferase</keyword>
<dbReference type="GO" id="GO:0016787">
    <property type="term" value="F:hydrolase activity"/>
    <property type="evidence" value="ECO:0007669"/>
    <property type="project" value="InterPro"/>
</dbReference>
<dbReference type="PROSITE" id="PS51194">
    <property type="entry name" value="HELICASE_CTER"/>
    <property type="match status" value="1"/>
</dbReference>
<dbReference type="GO" id="GO:0005524">
    <property type="term" value="F:ATP binding"/>
    <property type="evidence" value="ECO:0007669"/>
    <property type="project" value="InterPro"/>
</dbReference>
<feature type="domain" description="Helicase ATP-binding" evidence="3">
    <location>
        <begin position="1474"/>
        <end position="1733"/>
    </location>
</feature>
<dbReference type="EMBL" id="FNAS01000002">
    <property type="protein sequence ID" value="SDE00380.1"/>
    <property type="molecule type" value="Genomic_DNA"/>
</dbReference>
<dbReference type="GO" id="GO:0008270">
    <property type="term" value="F:zinc ion binding"/>
    <property type="evidence" value="ECO:0007669"/>
    <property type="project" value="InterPro"/>
</dbReference>
<dbReference type="Gene3D" id="3.40.1360.10">
    <property type="match status" value="1"/>
</dbReference>
<protein>
    <submittedName>
        <fullName evidence="5">Eco57I restriction-modification methylase</fullName>
    </submittedName>
</protein>
<feature type="compositionally biased region" description="Polar residues" evidence="2">
    <location>
        <begin position="676"/>
        <end position="688"/>
    </location>
</feature>
<evidence type="ECO:0000256" key="2">
    <source>
        <dbReference type="SAM" id="MobiDB-lite"/>
    </source>
</evidence>
<dbReference type="SUPFAM" id="SSF52540">
    <property type="entry name" value="P-loop containing nucleoside triphosphate hydrolases"/>
    <property type="match status" value="2"/>
</dbReference>
<gene>
    <name evidence="5" type="ORF">SAMN05421544_10241</name>
</gene>
<evidence type="ECO:0000259" key="4">
    <source>
        <dbReference type="PROSITE" id="PS51194"/>
    </source>
</evidence>
<dbReference type="GO" id="GO:0032259">
    <property type="term" value="P:methylation"/>
    <property type="evidence" value="ECO:0007669"/>
    <property type="project" value="UniProtKB-KW"/>
</dbReference>
<dbReference type="InterPro" id="IPR027417">
    <property type="entry name" value="P-loop_NTPase"/>
</dbReference>
<dbReference type="SMART" id="SM00490">
    <property type="entry name" value="HELICc"/>
    <property type="match status" value="1"/>
</dbReference>
<feature type="compositionally biased region" description="Basic and acidic residues" evidence="2">
    <location>
        <begin position="691"/>
        <end position="701"/>
    </location>
</feature>
<dbReference type="Pfam" id="PF04851">
    <property type="entry name" value="ResIII"/>
    <property type="match status" value="1"/>
</dbReference>
<dbReference type="PROSITE" id="PS00092">
    <property type="entry name" value="N6_MTASE"/>
    <property type="match status" value="1"/>
</dbReference>
<dbReference type="SUPFAM" id="SSF53335">
    <property type="entry name" value="S-adenosyl-L-methionine-dependent methyltransferases"/>
    <property type="match status" value="1"/>
</dbReference>
<dbReference type="OrthoDB" id="9815272at2"/>
<dbReference type="InterPro" id="IPR011639">
    <property type="entry name" value="MethylTrfase_TaqI-like_dom"/>
</dbReference>
<dbReference type="PROSITE" id="PS51192">
    <property type="entry name" value="HELICASE_ATP_BIND_1"/>
    <property type="match status" value="1"/>
</dbReference>
<dbReference type="InterPro" id="IPR041131">
    <property type="entry name" value="MuF_C"/>
</dbReference>
<feature type="compositionally biased region" description="Polar residues" evidence="2">
    <location>
        <begin position="636"/>
        <end position="647"/>
    </location>
</feature>
<dbReference type="InterPro" id="IPR006935">
    <property type="entry name" value="Helicase/UvrB_N"/>
</dbReference>
<dbReference type="RefSeq" id="WP_092735785.1">
    <property type="nucleotide sequence ID" value="NZ_FNAS01000002.1"/>
</dbReference>
<evidence type="ECO:0000256" key="1">
    <source>
        <dbReference type="SAM" id="Coils"/>
    </source>
</evidence>
<keyword evidence="6" id="KW-1185">Reference proteome</keyword>
<dbReference type="PANTHER" id="PTHR41313">
    <property type="entry name" value="ADENINE-SPECIFIC METHYLTRANSFERASE"/>
    <property type="match status" value="1"/>
</dbReference>
<dbReference type="Gene3D" id="3.90.580.10">
    <property type="entry name" value="Zinc finger, CHC2-type domain"/>
    <property type="match status" value="1"/>
</dbReference>
<feature type="compositionally biased region" description="Gly residues" evidence="2">
    <location>
        <begin position="725"/>
        <end position="736"/>
    </location>
</feature>
<sequence>MNRLSNEDIQRITESLSVLDYFLYLEKQGKVNFDRKTGHDYYFITENNKFSVTDSSYYDFKTGEGGKIIKAVMQLENKSWKEAVDFLKNFSGIEREMSFNAEKEKIEKEHKENGGKIKKQFTTIPNNEKLLAYFESRGIDRDILKANTEQVHYKIGDKKYFGIGVKNESGGYEIRSPYMKSKIGNDISVIKGTKNELVVFEGMTDMLSFLQLAKERNKPNNRTLVVLNSVTNVDKFLDKYKDYSGKINLVLDGDKVGEEATQKIKDYFKQTNVIDLRQRFNINENGYPDLNAVLIGFVKQKESTNTKGIQEKNNINSVNEQFNTDLQKLKENTLPKGYILQLGYPNEILQSTGIPDLPIEMNAVRLREKSQQDNHPFELSEVENLPDAIQNPIAVFESSTIFGRRVIFTELQHKEKNFVAVLELEKINKNKIEVNDIRSVYPRNNTQIIRAIATNQTLYLNKEKTTEWLNRQQFNSAEATQLIDSTTKIIQNFENPKINAQKNINQENATAENSQNKEIVLEKGMEVRSKSTGETFTLYSLSDNEINLEKATGFSRVRQISFSPYSNIEELFNRYDFYDFNGEKIEYSEKSRIFIQENNVKQLIENENSKRQSENFSTSEPVGRETPKSNDRELDTQSQSEQARNHSGGQGMDSHDAGNGLSQSERGDLGRGGSVGTTLLGTQQSSVEGTRIIHEEGHRGTEGAVRGSESAEHNNFRGEQNQADNGGGLSRAGGYRGVRPNVGERDGARDEGIPQNQNTTSERLAVLIQEIKKHPKPTNEQITEVVNLATSVSSEKTIELKEIPQELQEDLKNIISQYKSGGIAKKGRGVLDEYYTDIEIVTSVHNLIKDNFKGQGQIQVLEPSVGIGNFLYASEELGVKTQINAFEINETTAKIAKILHPNAIINLRSFETEFIDDNGQKKSFAPQYDLVIGNPPYGQHRGYYYGLGEESKISRYEDYFVKRSLDVLKEGGTLAMVLPSSYLNRQNKLNNAEMVQAFRLPNGVFKGTDVATDILILKKNSHIQNNDISNYFNLEENQKRVLGEIGIKTNRYGREESYVKGDLFSALTVIQEISRNNLKIQEREKEPIQLDLFSEVNNSQSLEVDVNAKNGKDKQQKEEPSKQNENAVILAKAKGKVENALNTLENIKFKSFSVVQEIEKYSKLKIRLEEEPNEFSQENLEEISQKADNIIKLQKKQDKEYLIQNKPEIKKGVLKYIFEKKDNIVETAIQNNSQIQQEQIEAFTNTRYDGELLIHDEKLQKYANYQDGVWIHDFYYQEGNIYDKLEQLEEDKEKISEAQYEKQKSLLESVLPKKKSLDEIIIAPNHEFVHSHYLDSRQKEYYNYSTKKYETKIQDYYLSDKFKDFIHTLPQEAFGSSDRWEVRAFVDNESVTGGDAKRNALVRERRKEVANDLFNKFLREELTDAEKEKFVSEFNRRFNNIYVPDYSQFPLFSKIHQNFKGSPLRLTEVQKAGIGRLTTKGVGLLAHEVGFGKTLSGVLSMHEAMERENAKRPLIVVPNNNILKQWVETIFETIPNAKVNVLGNLGKDYDLSKFDNKDGEITLVTYEGFNNIGFSKETTDRLANKFSYISKQEIKGLRNAENDSDKIAPYAIIEDSKSERDIQKEIAQEAELKGKMKKGKVYDWEDFGFDHLTFDEVHNANHIVGKVKIEDRRFASDFRSQNQRTSALGINTWMAAQYIQEQNDGRNVTLLSATPFTNKPLEYYSILSLIANKRLEKSGYFHVNNFFETFMEADNEMEIDATGGIKNKTNIRRFKNNALFQQLLSEFIDIKGEEDNPELKRPNRINKEYKIEQNNLTIEQYDLLNENYDESQDGAILTHILNARLTAISPYLSPYYEGKQPTAKEFVENSPKLKTTMDLIAQNKKDEPNAGQIIYSELAVNEFPKLKEYLVQEVGFKEKEVALITGATSKNQRIQIQEDFNEGKIKVIIGSSAIQEGMNLQEKTSDMYLLSLPYNFTSLRQTEGRAWRQGNQWENVRINFMLTNDSIDVFMLQKLQVKQARYMEAMKKDVDILDVSDINTAELKTAIITNPTTRAGIEIEVMRKRLEEEKTRLIADGAFSSRKMEKYYEARSKEKRIEDEIKQYEEWSKDGGDYWKDRAVLQQKSLAEAKAETEKVLEKLRKTGIDVDGFQKKQAILEEKVKEIDLKIEGLGEVKSELEQKYIAEKEKQLQQNKDYDYVAERAQENKTFYKLREVEQQQKQRGFKR</sequence>
<dbReference type="Pfam" id="PF13155">
    <property type="entry name" value="Toprim_2"/>
    <property type="match status" value="1"/>
</dbReference>
<dbReference type="Gene3D" id="3.40.50.300">
    <property type="entry name" value="P-loop containing nucleotide triphosphate hydrolases"/>
    <property type="match status" value="2"/>
</dbReference>
<dbReference type="PRINTS" id="PR00507">
    <property type="entry name" value="N12N6MTFRASE"/>
</dbReference>
<evidence type="ECO:0000313" key="5">
    <source>
        <dbReference type="EMBL" id="SDE00380.1"/>
    </source>
</evidence>
<dbReference type="Gene3D" id="3.40.50.150">
    <property type="entry name" value="Vaccinia Virus protein VP39"/>
    <property type="match status" value="1"/>
</dbReference>
<dbReference type="PANTHER" id="PTHR41313:SF1">
    <property type="entry name" value="DNA METHYLASE ADENINE-SPECIFIC DOMAIN-CONTAINING PROTEIN"/>
    <property type="match status" value="1"/>
</dbReference>
<feature type="coiled-coil region" evidence="1">
    <location>
        <begin position="2090"/>
        <end position="2181"/>
    </location>
</feature>